<feature type="compositionally biased region" description="Acidic residues" evidence="1">
    <location>
        <begin position="191"/>
        <end position="200"/>
    </location>
</feature>
<reference evidence="4" key="1">
    <citation type="submission" date="2016-06" db="UniProtKB">
        <authorList>
            <consortium name="WormBaseParasite"/>
        </authorList>
    </citation>
    <scope>IDENTIFICATION</scope>
</reference>
<gene>
    <name evidence="2" type="ORF">SSLN_LOCUS11982</name>
</gene>
<name>A0A183T686_SCHSO</name>
<dbReference type="EMBL" id="UYSU01036933">
    <property type="protein sequence ID" value="VDL98367.1"/>
    <property type="molecule type" value="Genomic_DNA"/>
</dbReference>
<feature type="region of interest" description="Disordered" evidence="1">
    <location>
        <begin position="170"/>
        <end position="200"/>
    </location>
</feature>
<organism evidence="4">
    <name type="scientific">Schistocephalus solidus</name>
    <name type="common">Tapeworm</name>
    <dbReference type="NCBI Taxonomy" id="70667"/>
    <lineage>
        <taxon>Eukaryota</taxon>
        <taxon>Metazoa</taxon>
        <taxon>Spiralia</taxon>
        <taxon>Lophotrochozoa</taxon>
        <taxon>Platyhelminthes</taxon>
        <taxon>Cestoda</taxon>
        <taxon>Eucestoda</taxon>
        <taxon>Diphyllobothriidea</taxon>
        <taxon>Diphyllobothriidae</taxon>
        <taxon>Schistocephalus</taxon>
    </lineage>
</organism>
<protein>
    <submittedName>
        <fullName evidence="4">DUF5753 domain-containing protein</fullName>
    </submittedName>
</protein>
<sequence length="200" mass="21472">MRCRLLPGGFGMPVAHSVCHVYLRHRGLLLGLRCPNSTPIILAVRVQQADHPIVTAIDGFLPMNAPQPASSVTWTVLDLVRAPHGLISQSEGITAAVIAHLKSRSTSLMSCDTGQVVECDAPTVAAKFTLHLVFFDADSRPLFVTATSGILSVDDFDEIMCARRGSLFRTPTSPPAAPVPWRTAPFGAESPDSDSDEPWS</sequence>
<evidence type="ECO:0000313" key="4">
    <source>
        <dbReference type="WBParaSite" id="SSLN_0001243401-mRNA-1"/>
    </source>
</evidence>
<dbReference type="Proteomes" id="UP000275846">
    <property type="component" value="Unassembled WGS sequence"/>
</dbReference>
<evidence type="ECO:0000313" key="2">
    <source>
        <dbReference type="EMBL" id="VDL98367.1"/>
    </source>
</evidence>
<dbReference type="AlphaFoldDB" id="A0A183T686"/>
<reference evidence="2 3" key="2">
    <citation type="submission" date="2018-11" db="EMBL/GenBank/DDBJ databases">
        <authorList>
            <consortium name="Pathogen Informatics"/>
        </authorList>
    </citation>
    <scope>NUCLEOTIDE SEQUENCE [LARGE SCALE GENOMIC DNA]</scope>
    <source>
        <strain evidence="2 3">NST_G2</strain>
    </source>
</reference>
<keyword evidence="3" id="KW-1185">Reference proteome</keyword>
<dbReference type="OrthoDB" id="10462314at2759"/>
<evidence type="ECO:0000256" key="1">
    <source>
        <dbReference type="SAM" id="MobiDB-lite"/>
    </source>
</evidence>
<accession>A0A183T686</accession>
<proteinExistence type="predicted"/>
<evidence type="ECO:0000313" key="3">
    <source>
        <dbReference type="Proteomes" id="UP000275846"/>
    </source>
</evidence>
<dbReference type="WBParaSite" id="SSLN_0001243401-mRNA-1">
    <property type="protein sequence ID" value="SSLN_0001243401-mRNA-1"/>
    <property type="gene ID" value="SSLN_0001243401"/>
</dbReference>